<dbReference type="OrthoDB" id="3213352at2"/>
<dbReference type="RefSeq" id="WP_147687469.1">
    <property type="nucleotide sequence ID" value="NZ_VDUX01000007.1"/>
</dbReference>
<dbReference type="Proteomes" id="UP000321571">
    <property type="component" value="Unassembled WGS sequence"/>
</dbReference>
<organism evidence="2 3">
    <name type="scientific">Aeromicrobium terrae</name>
    <dbReference type="NCBI Taxonomy" id="2498846"/>
    <lineage>
        <taxon>Bacteria</taxon>
        <taxon>Bacillati</taxon>
        <taxon>Actinomycetota</taxon>
        <taxon>Actinomycetes</taxon>
        <taxon>Propionibacteriales</taxon>
        <taxon>Nocardioidaceae</taxon>
        <taxon>Aeromicrobium</taxon>
    </lineage>
</organism>
<proteinExistence type="predicted"/>
<dbReference type="InterPro" id="IPR039422">
    <property type="entry name" value="MarR/SlyA-like"/>
</dbReference>
<sequence length="147" mass="16793">MTQQDEQLDDELVRSMGEELLRISRRRVQAPEGVQLDLSAFRILWLLAQRGPSTHREIGEELQLEQSTVSRQVKAAVEHGLVEREEVDGAQRLRATEQGLEAYRVDRQVRAAAFRTALAELGPQRVEQLHHDLKAFNDALERASSER</sequence>
<dbReference type="SMART" id="SM00347">
    <property type="entry name" value="HTH_MARR"/>
    <property type="match status" value="1"/>
</dbReference>
<dbReference type="InterPro" id="IPR000835">
    <property type="entry name" value="HTH_MarR-typ"/>
</dbReference>
<comment type="caution">
    <text evidence="2">The sequence shown here is derived from an EMBL/GenBank/DDBJ whole genome shotgun (WGS) entry which is preliminary data.</text>
</comment>
<reference evidence="2 3" key="1">
    <citation type="submission" date="2019-06" db="EMBL/GenBank/DDBJ databases">
        <title>Aeromicrobium sp. nov., isolated from a maize field.</title>
        <authorList>
            <person name="Lin S.-Y."/>
            <person name="Tsai C.-F."/>
            <person name="Young C.-C."/>
        </authorList>
    </citation>
    <scope>NUCLEOTIDE SEQUENCE [LARGE SCALE GENOMIC DNA]</scope>
    <source>
        <strain evidence="2 3">CC-CFT486</strain>
    </source>
</reference>
<dbReference type="InterPro" id="IPR036388">
    <property type="entry name" value="WH-like_DNA-bd_sf"/>
</dbReference>
<evidence type="ECO:0000313" key="2">
    <source>
        <dbReference type="EMBL" id="TXL57536.1"/>
    </source>
</evidence>
<dbReference type="SUPFAM" id="SSF46785">
    <property type="entry name" value="Winged helix' DNA-binding domain"/>
    <property type="match status" value="1"/>
</dbReference>
<evidence type="ECO:0000259" key="1">
    <source>
        <dbReference type="SMART" id="SM00347"/>
    </source>
</evidence>
<accession>A0A5C8NHC8</accession>
<gene>
    <name evidence="2" type="ORF">FHP06_14300</name>
</gene>
<dbReference type="GO" id="GO:0003700">
    <property type="term" value="F:DNA-binding transcription factor activity"/>
    <property type="evidence" value="ECO:0007669"/>
    <property type="project" value="InterPro"/>
</dbReference>
<dbReference type="GO" id="GO:0006950">
    <property type="term" value="P:response to stress"/>
    <property type="evidence" value="ECO:0007669"/>
    <property type="project" value="TreeGrafter"/>
</dbReference>
<dbReference type="AlphaFoldDB" id="A0A5C8NHC8"/>
<dbReference type="InterPro" id="IPR036390">
    <property type="entry name" value="WH_DNA-bd_sf"/>
</dbReference>
<name>A0A5C8NHC8_9ACTN</name>
<feature type="domain" description="HTH marR-type" evidence="1">
    <location>
        <begin position="31"/>
        <end position="126"/>
    </location>
</feature>
<dbReference type="PANTHER" id="PTHR33164:SF57">
    <property type="entry name" value="MARR-FAMILY TRANSCRIPTIONAL REGULATOR"/>
    <property type="match status" value="1"/>
</dbReference>
<dbReference type="EMBL" id="VDUX01000007">
    <property type="protein sequence ID" value="TXL57536.1"/>
    <property type="molecule type" value="Genomic_DNA"/>
</dbReference>
<dbReference type="CDD" id="cd00090">
    <property type="entry name" value="HTH_ARSR"/>
    <property type="match status" value="1"/>
</dbReference>
<dbReference type="InterPro" id="IPR011991">
    <property type="entry name" value="ArsR-like_HTH"/>
</dbReference>
<dbReference type="Gene3D" id="1.10.10.10">
    <property type="entry name" value="Winged helix-like DNA-binding domain superfamily/Winged helix DNA-binding domain"/>
    <property type="match status" value="1"/>
</dbReference>
<evidence type="ECO:0000313" key="3">
    <source>
        <dbReference type="Proteomes" id="UP000321571"/>
    </source>
</evidence>
<protein>
    <submittedName>
        <fullName evidence="2">MarR family transcriptional regulator</fullName>
    </submittedName>
</protein>
<keyword evidence="3" id="KW-1185">Reference proteome</keyword>
<dbReference type="PANTHER" id="PTHR33164">
    <property type="entry name" value="TRANSCRIPTIONAL REGULATOR, MARR FAMILY"/>
    <property type="match status" value="1"/>
</dbReference>
<dbReference type="Pfam" id="PF12802">
    <property type="entry name" value="MarR_2"/>
    <property type="match status" value="1"/>
</dbReference>